<reference evidence="2 3" key="1">
    <citation type="submission" date="2017-02" db="EMBL/GenBank/DDBJ databases">
        <authorList>
            <person name="Peterson S.W."/>
        </authorList>
    </citation>
    <scope>NUCLEOTIDE SEQUENCE [LARGE SCALE GENOMIC DNA]</scope>
    <source>
        <strain evidence="2 3">S285</strain>
    </source>
</reference>
<dbReference type="AlphaFoldDB" id="A0A1W6MQM9"/>
<gene>
    <name evidence="2" type="ORF">B1812_01020</name>
</gene>
<evidence type="ECO:0000256" key="1">
    <source>
        <dbReference type="SAM" id="MobiDB-lite"/>
    </source>
</evidence>
<proteinExistence type="predicted"/>
<name>A0A1W6MQM9_9HYPH</name>
<evidence type="ECO:0000313" key="2">
    <source>
        <dbReference type="EMBL" id="ARN79887.1"/>
    </source>
</evidence>
<feature type="region of interest" description="Disordered" evidence="1">
    <location>
        <begin position="58"/>
        <end position="169"/>
    </location>
</feature>
<dbReference type="EMBL" id="CP019948">
    <property type="protein sequence ID" value="ARN79887.1"/>
    <property type="molecule type" value="Genomic_DNA"/>
</dbReference>
<protein>
    <submittedName>
        <fullName evidence="2">Uncharacterized protein</fullName>
    </submittedName>
</protein>
<organism evidence="2 3">
    <name type="scientific">Methylocystis bryophila</name>
    <dbReference type="NCBI Taxonomy" id="655015"/>
    <lineage>
        <taxon>Bacteria</taxon>
        <taxon>Pseudomonadati</taxon>
        <taxon>Pseudomonadota</taxon>
        <taxon>Alphaproteobacteria</taxon>
        <taxon>Hyphomicrobiales</taxon>
        <taxon>Methylocystaceae</taxon>
        <taxon>Methylocystis</taxon>
    </lineage>
</organism>
<evidence type="ECO:0000313" key="3">
    <source>
        <dbReference type="Proteomes" id="UP000193978"/>
    </source>
</evidence>
<keyword evidence="3" id="KW-1185">Reference proteome</keyword>
<dbReference type="STRING" id="655015.B1812_01020"/>
<dbReference type="KEGG" id="mbry:B1812_01020"/>
<feature type="compositionally biased region" description="Low complexity" evidence="1">
    <location>
        <begin position="100"/>
        <end position="137"/>
    </location>
</feature>
<dbReference type="Proteomes" id="UP000193978">
    <property type="component" value="Chromosome"/>
</dbReference>
<sequence length="215" mass="21781">MAVKFLREIVVSSLATALVTVVYSHGSDLAGISAPPAAAPPPLAENDQPPEDLAQFMQRVASGHVGKSSPRSPIVEARAAAQPSTDSDPVWPRQPGSGAGRPASGGAAKPVAAKPVSPPVDATAAAPAKPASPPVDATASAAVHATSPALPNRETSPEQAEAGHSPSYTSHIVDRFKDYVWNPGASVVSGVSKGVTNGFSAVTSRITSFVKREPS</sequence>
<accession>A0A1W6MQM9</accession>
<dbReference type="RefSeq" id="WP_085769935.1">
    <property type="nucleotide sequence ID" value="NZ_AP027149.1"/>
</dbReference>